<dbReference type="SUPFAM" id="SSF54506">
    <property type="entry name" value="Diaminopimelate epimerase-like"/>
    <property type="match status" value="1"/>
</dbReference>
<dbReference type="EMBL" id="FR904455">
    <property type="protein sequence ID" value="CDQ63947.1"/>
    <property type="molecule type" value="Genomic_DNA"/>
</dbReference>
<gene>
    <name evidence="1" type="ORF">GSONMT00070119001</name>
</gene>
<dbReference type="Proteomes" id="UP000193380">
    <property type="component" value="Chromosome 23"/>
</dbReference>
<evidence type="ECO:0000313" key="2">
    <source>
        <dbReference type="Proteomes" id="UP000193380"/>
    </source>
</evidence>
<reference evidence="1 2" key="1">
    <citation type="journal article" date="2014" name="Nat. Commun.">
        <title>The rainbow trout genome provides novel insights into evolution after whole-genome duplication in vertebrates.</title>
        <authorList>
            <person name="Berthelot C."/>
            <person name="Brunet F."/>
            <person name="Chalopin D."/>
            <person name="Juanchich A."/>
            <person name="Bernard M."/>
            <person name="Noel B."/>
            <person name="Bento P."/>
            <person name="Da Silva C."/>
            <person name="Labadie K."/>
            <person name="Alberti A."/>
            <person name="Aury J.M."/>
            <person name="Louis A."/>
            <person name="Dehais P."/>
            <person name="Bardou P."/>
            <person name="Montfort J."/>
            <person name="Klopp C."/>
            <person name="Cabau C."/>
            <person name="Gaspin C."/>
            <person name="Thorgaard G.H."/>
            <person name="Boussaha M."/>
            <person name="Quillet E."/>
            <person name="Guyomard R."/>
            <person name="Galiana D."/>
            <person name="Bobe J."/>
            <person name="Volff J.N."/>
            <person name="Genet C."/>
            <person name="Wincker P."/>
            <person name="Jaillon O."/>
            <person name="Roest Crollius H."/>
            <person name="Guiguen Y."/>
        </authorList>
    </citation>
    <scope>NUCLEOTIDE SEQUENCE [LARGE SCALE GENOMIC DNA]</scope>
</reference>
<sequence length="33" mass="3523">MEIPVFIVDAFTNLPFKGNPAAVCPLLHARIAG</sequence>
<evidence type="ECO:0000313" key="1">
    <source>
        <dbReference type="EMBL" id="CDQ63947.1"/>
    </source>
</evidence>
<dbReference type="PaxDb" id="8022-A0A060W9Z8"/>
<protein>
    <recommendedName>
        <fullName evidence="3">PhzF family phenazine biosynthesis protein</fullName>
    </recommendedName>
</protein>
<organism evidence="1 2">
    <name type="scientific">Oncorhynchus mykiss</name>
    <name type="common">Rainbow trout</name>
    <name type="synonym">Salmo gairdneri</name>
    <dbReference type="NCBI Taxonomy" id="8022"/>
    <lineage>
        <taxon>Eukaryota</taxon>
        <taxon>Metazoa</taxon>
        <taxon>Chordata</taxon>
        <taxon>Craniata</taxon>
        <taxon>Vertebrata</taxon>
        <taxon>Euteleostomi</taxon>
        <taxon>Actinopterygii</taxon>
        <taxon>Neopterygii</taxon>
        <taxon>Teleostei</taxon>
        <taxon>Protacanthopterygii</taxon>
        <taxon>Salmoniformes</taxon>
        <taxon>Salmonidae</taxon>
        <taxon>Salmoninae</taxon>
        <taxon>Oncorhynchus</taxon>
    </lineage>
</organism>
<accession>A0A060W9Z8</accession>
<name>A0A060W9Z8_ONCMY</name>
<evidence type="ECO:0008006" key="3">
    <source>
        <dbReference type="Google" id="ProtNLM"/>
    </source>
</evidence>
<dbReference type="AlphaFoldDB" id="A0A060W9Z8"/>
<proteinExistence type="predicted"/>
<dbReference type="Gene3D" id="3.10.310.10">
    <property type="entry name" value="Diaminopimelate Epimerase, Chain A, domain 1"/>
    <property type="match status" value="1"/>
</dbReference>